<sequence>MIDFSIDLEKFVNKTWFKGNNRIFLTIFFEKFSCRDSSISVISPNINKYKINIIEP</sequence>
<name>A3IJR5_9CHRO</name>
<evidence type="ECO:0000313" key="1">
    <source>
        <dbReference type="EMBL" id="EAZ94047.1"/>
    </source>
</evidence>
<keyword evidence="2" id="KW-1185">Reference proteome</keyword>
<evidence type="ECO:0000313" key="2">
    <source>
        <dbReference type="Proteomes" id="UP000003781"/>
    </source>
</evidence>
<dbReference type="AlphaFoldDB" id="A3IJR5"/>
<organism evidence="1 2">
    <name type="scientific">Crocosphaera chwakensis CCY0110</name>
    <dbReference type="NCBI Taxonomy" id="391612"/>
    <lineage>
        <taxon>Bacteria</taxon>
        <taxon>Bacillati</taxon>
        <taxon>Cyanobacteriota</taxon>
        <taxon>Cyanophyceae</taxon>
        <taxon>Oscillatoriophycideae</taxon>
        <taxon>Chroococcales</taxon>
        <taxon>Aphanothecaceae</taxon>
        <taxon>Crocosphaera</taxon>
        <taxon>Crocosphaera chwakensis</taxon>
    </lineage>
</organism>
<dbReference type="EMBL" id="AAXW01000002">
    <property type="protein sequence ID" value="EAZ94047.1"/>
    <property type="molecule type" value="Genomic_DNA"/>
</dbReference>
<protein>
    <submittedName>
        <fullName evidence="1">Uncharacterized protein</fullName>
    </submittedName>
</protein>
<gene>
    <name evidence="1" type="ORF">CY0110_19667</name>
</gene>
<accession>A3IJR5</accession>
<reference evidence="1 2" key="1">
    <citation type="submission" date="2007-03" db="EMBL/GenBank/DDBJ databases">
        <authorList>
            <person name="Stal L."/>
            <person name="Ferriera S."/>
            <person name="Johnson J."/>
            <person name="Kravitz S."/>
            <person name="Beeson K."/>
            <person name="Sutton G."/>
            <person name="Rogers Y.-H."/>
            <person name="Friedman R."/>
            <person name="Frazier M."/>
            <person name="Venter J.C."/>
        </authorList>
    </citation>
    <scope>NUCLEOTIDE SEQUENCE [LARGE SCALE GENOMIC DNA]</scope>
    <source>
        <strain evidence="1 2">CCY0110</strain>
    </source>
</reference>
<comment type="caution">
    <text evidence="1">The sequence shown here is derived from an EMBL/GenBank/DDBJ whole genome shotgun (WGS) entry which is preliminary data.</text>
</comment>
<proteinExistence type="predicted"/>
<dbReference type="Proteomes" id="UP000003781">
    <property type="component" value="Unassembled WGS sequence"/>
</dbReference>